<sequence>MLEYSPQESRLQTERKSPPTTCPVPPYRKLRGYAFDPSLSLEIATATINEVVYKVRWEEEETDTGGTLSKGPVGEYLEVVDYDPASGVFYHPVDLSDPYMLAQDGLAPSEGNPQFHQQMVYAVAMTTIQNMERALGRWVFWNDYHETTDDSGKVQGRHAFVRRLRLYPHALREANAYYSPDKKAILFGYFPALNDNTTGQLPGGLVFTCLSHDIIAHEMTHAVLDGMHRRYVENTNPDALAFHEAFSDIVALFQHFTFPEVLYQQIADTRGDLSAQSYLSKLGQQFGLARGKRNSLRDAIGEINPETGQWQVKTPKPSEYETTTEAHARGNILLAALFESFLILYKSRSEDLLRIATNGTGILPQGDLHPDLVRRLAGEAAKTARHLLSMCIRALDYCPPVDLNFGDYLRALITADYDLVSDDTHNYRLAIIGAFRKRGIYPKGIKTLSPESLRWEVVTDEKLKEFEEGKIFRTLTKILKDKLFKVSDVKTREDSYNFFKGVKGLIHNKISKMTDTQKFDELTGLCLSNDPVWNDQKPVFEVHSVRQAQRVTPDGDTVSQAIVVLTQRRDVTADDGSTIRFRGGCTLIFDLTGLKLRYCIRKNFRDERRLTEQLAYVTGQRNAPSNRAMYFGLANREPFAFLHR</sequence>
<reference evidence="2 3" key="1">
    <citation type="submission" date="2019-10" db="EMBL/GenBank/DDBJ databases">
        <title>Rudanella paleaurantiibacter sp. nov., isolated from sludge.</title>
        <authorList>
            <person name="Xu S.Q."/>
        </authorList>
    </citation>
    <scope>NUCLEOTIDE SEQUENCE [LARGE SCALE GENOMIC DNA]</scope>
    <source>
        <strain evidence="2 3">HX-22-17</strain>
    </source>
</reference>
<evidence type="ECO:0000256" key="1">
    <source>
        <dbReference type="SAM" id="MobiDB-lite"/>
    </source>
</evidence>
<dbReference type="RefSeq" id="WP_152125524.1">
    <property type="nucleotide sequence ID" value="NZ_WELI01000007.1"/>
</dbReference>
<evidence type="ECO:0000313" key="2">
    <source>
        <dbReference type="EMBL" id="KAB7728629.1"/>
    </source>
</evidence>
<proteinExistence type="predicted"/>
<evidence type="ECO:0008006" key="4">
    <source>
        <dbReference type="Google" id="ProtNLM"/>
    </source>
</evidence>
<dbReference type="Proteomes" id="UP000488299">
    <property type="component" value="Unassembled WGS sequence"/>
</dbReference>
<dbReference type="AlphaFoldDB" id="A0A7J5TW57"/>
<evidence type="ECO:0000313" key="3">
    <source>
        <dbReference type="Proteomes" id="UP000488299"/>
    </source>
</evidence>
<feature type="compositionally biased region" description="Polar residues" evidence="1">
    <location>
        <begin position="1"/>
        <end position="10"/>
    </location>
</feature>
<dbReference type="SUPFAM" id="SSF55486">
    <property type="entry name" value="Metalloproteases ('zincins'), catalytic domain"/>
    <property type="match status" value="1"/>
</dbReference>
<feature type="region of interest" description="Disordered" evidence="1">
    <location>
        <begin position="1"/>
        <end position="23"/>
    </location>
</feature>
<comment type="caution">
    <text evidence="2">The sequence shown here is derived from an EMBL/GenBank/DDBJ whole genome shotgun (WGS) entry which is preliminary data.</text>
</comment>
<gene>
    <name evidence="2" type="ORF">F5984_17460</name>
</gene>
<accession>A0A7J5TW57</accession>
<protein>
    <recommendedName>
        <fullName evidence="4">Peptidase M4</fullName>
    </recommendedName>
</protein>
<dbReference type="CDD" id="cd09598">
    <property type="entry name" value="M4_like"/>
    <property type="match status" value="1"/>
</dbReference>
<dbReference type="EMBL" id="WELI01000007">
    <property type="protein sequence ID" value="KAB7728629.1"/>
    <property type="molecule type" value="Genomic_DNA"/>
</dbReference>
<keyword evidence="3" id="KW-1185">Reference proteome</keyword>
<name>A0A7J5TW57_9BACT</name>
<organism evidence="2 3">
    <name type="scientific">Rudanella paleaurantiibacter</name>
    <dbReference type="NCBI Taxonomy" id="2614655"/>
    <lineage>
        <taxon>Bacteria</taxon>
        <taxon>Pseudomonadati</taxon>
        <taxon>Bacteroidota</taxon>
        <taxon>Cytophagia</taxon>
        <taxon>Cytophagales</taxon>
        <taxon>Cytophagaceae</taxon>
        <taxon>Rudanella</taxon>
    </lineage>
</organism>